<organism evidence="3 4">
    <name type="scientific">Clostridium yunnanense</name>
    <dbReference type="NCBI Taxonomy" id="2800325"/>
    <lineage>
        <taxon>Bacteria</taxon>
        <taxon>Bacillati</taxon>
        <taxon>Bacillota</taxon>
        <taxon>Clostridia</taxon>
        <taxon>Eubacteriales</taxon>
        <taxon>Clostridiaceae</taxon>
        <taxon>Clostridium</taxon>
    </lineage>
</organism>
<evidence type="ECO:0000259" key="1">
    <source>
        <dbReference type="Pfam" id="PF03551"/>
    </source>
</evidence>
<dbReference type="InterPro" id="IPR005149">
    <property type="entry name" value="Tscrpt_reg_PadR_N"/>
</dbReference>
<dbReference type="Proteomes" id="UP000596739">
    <property type="component" value="Unassembled WGS sequence"/>
</dbReference>
<dbReference type="InterPro" id="IPR018309">
    <property type="entry name" value="Tscrpt_reg_PadR_C"/>
</dbReference>
<name>A0ABS1ETV1_9CLOT</name>
<evidence type="ECO:0000259" key="2">
    <source>
        <dbReference type="Pfam" id="PF10400"/>
    </source>
</evidence>
<feature type="domain" description="Transcription regulator PadR N-terminal" evidence="1">
    <location>
        <begin position="8"/>
        <end position="77"/>
    </location>
</feature>
<evidence type="ECO:0000313" key="3">
    <source>
        <dbReference type="EMBL" id="MBK1812814.1"/>
    </source>
</evidence>
<dbReference type="Gene3D" id="1.10.10.10">
    <property type="entry name" value="Winged helix-like DNA-binding domain superfamily/Winged helix DNA-binding domain"/>
    <property type="match status" value="1"/>
</dbReference>
<protein>
    <submittedName>
        <fullName evidence="3">PadR family transcriptional regulator</fullName>
    </submittedName>
</protein>
<sequence length="189" mass="21879">MNKLSYGLLSLLSTEPMTGYDLTAKINRFWRSTHSAIYPLLSELEEKELVALTLVKQSGKPDKKIYNLTIQGKSTLHQWFISDTDEAVVRDEMTLKLYCIKCMDVDAAEKLLDELEAKYIKRIDHYKGSIEKLRLMSSDTLKNTTSSLFGGYILTQRVLNEAKLGLKWCHWVRKIYKLEDLSFLDVDFN</sequence>
<dbReference type="EMBL" id="JAENHN010000053">
    <property type="protein sequence ID" value="MBK1812814.1"/>
    <property type="molecule type" value="Genomic_DNA"/>
</dbReference>
<dbReference type="InterPro" id="IPR036388">
    <property type="entry name" value="WH-like_DNA-bd_sf"/>
</dbReference>
<reference evidence="4" key="1">
    <citation type="submission" date="2021-01" db="EMBL/GenBank/DDBJ databases">
        <title>Genome public.</title>
        <authorList>
            <person name="Liu C."/>
            <person name="Sun Q."/>
        </authorList>
    </citation>
    <scope>NUCLEOTIDE SEQUENCE [LARGE SCALE GENOMIC DNA]</scope>
    <source>
        <strain evidence="4">YIM B02505</strain>
    </source>
</reference>
<dbReference type="PANTHER" id="PTHR43252:SF4">
    <property type="entry name" value="TRANSCRIPTIONAL REGULATORY PROTEIN"/>
    <property type="match status" value="1"/>
</dbReference>
<accession>A0ABS1ETV1</accession>
<keyword evidence="4" id="KW-1185">Reference proteome</keyword>
<dbReference type="Pfam" id="PF10400">
    <property type="entry name" value="Vir_act_alpha_C"/>
    <property type="match status" value="1"/>
</dbReference>
<dbReference type="SUPFAM" id="SSF46785">
    <property type="entry name" value="Winged helix' DNA-binding domain"/>
    <property type="match status" value="1"/>
</dbReference>
<gene>
    <name evidence="3" type="ORF">JHL18_19520</name>
</gene>
<dbReference type="RefSeq" id="WP_200272371.1">
    <property type="nucleotide sequence ID" value="NZ_JAENHN010000053.1"/>
</dbReference>
<comment type="caution">
    <text evidence="3">The sequence shown here is derived from an EMBL/GenBank/DDBJ whole genome shotgun (WGS) entry which is preliminary data.</text>
</comment>
<dbReference type="InterPro" id="IPR036390">
    <property type="entry name" value="WH_DNA-bd_sf"/>
</dbReference>
<evidence type="ECO:0000313" key="4">
    <source>
        <dbReference type="Proteomes" id="UP000596739"/>
    </source>
</evidence>
<proteinExistence type="predicted"/>
<feature type="domain" description="Transcription regulator PadR C-terminal" evidence="2">
    <location>
        <begin position="89"/>
        <end position="175"/>
    </location>
</feature>
<dbReference type="Pfam" id="PF03551">
    <property type="entry name" value="PadR"/>
    <property type="match status" value="1"/>
</dbReference>
<dbReference type="PANTHER" id="PTHR43252">
    <property type="entry name" value="TRANSCRIPTIONAL REGULATOR YQJI"/>
    <property type="match status" value="1"/>
</dbReference>